<evidence type="ECO:0000256" key="13">
    <source>
        <dbReference type="SAM" id="MobiDB-lite"/>
    </source>
</evidence>
<dbReference type="PROSITE" id="PS51722">
    <property type="entry name" value="G_TR_2"/>
    <property type="match status" value="1"/>
</dbReference>
<dbReference type="Proteomes" id="UP000256645">
    <property type="component" value="Unassembled WGS sequence"/>
</dbReference>
<comment type="subcellular location">
    <subcellularLocation>
        <location evidence="1">Cytoplasm</location>
    </subcellularLocation>
</comment>
<evidence type="ECO:0000256" key="10">
    <source>
        <dbReference type="ARBA" id="ARBA00049117"/>
    </source>
</evidence>
<reference evidence="15 16" key="1">
    <citation type="journal article" date="2018" name="IMA Fungus">
        <title>IMA Genome-F 9: Draft genome sequence of Annulohypoxylon stygium, Aspergillus mulundensis, Berkeleyomyces basicola (syn. Thielaviopsis basicola), Ceratocystis smalleyi, two Cercospora beticola strains, Coleophoma cylindrospora, Fusarium fracticaudum, Phialophora cf. hyalina, and Morchella septimelata.</title>
        <authorList>
            <person name="Wingfield B.D."/>
            <person name="Bills G.F."/>
            <person name="Dong Y."/>
            <person name="Huang W."/>
            <person name="Nel W.J."/>
            <person name="Swalarsk-Parry B.S."/>
            <person name="Vaghefi N."/>
            <person name="Wilken P.M."/>
            <person name="An Z."/>
            <person name="de Beer Z.W."/>
            <person name="De Vos L."/>
            <person name="Chen L."/>
            <person name="Duong T.A."/>
            <person name="Gao Y."/>
            <person name="Hammerbacher A."/>
            <person name="Kikkert J.R."/>
            <person name="Li Y."/>
            <person name="Li H."/>
            <person name="Li K."/>
            <person name="Li Q."/>
            <person name="Liu X."/>
            <person name="Ma X."/>
            <person name="Naidoo K."/>
            <person name="Pethybridge S.J."/>
            <person name="Sun J."/>
            <person name="Steenkamp E.T."/>
            <person name="van der Nest M.A."/>
            <person name="van Wyk S."/>
            <person name="Wingfield M.J."/>
            <person name="Xiong C."/>
            <person name="Yue Q."/>
            <person name="Zhang X."/>
        </authorList>
    </citation>
    <scope>NUCLEOTIDE SEQUENCE [LARGE SCALE GENOMIC DNA]</scope>
    <source>
        <strain evidence="15 16">BP6252</strain>
    </source>
</reference>
<dbReference type="GO" id="GO:0005525">
    <property type="term" value="F:GTP binding"/>
    <property type="evidence" value="ECO:0007669"/>
    <property type="project" value="UniProtKB-KW"/>
</dbReference>
<organism evidence="15 16">
    <name type="scientific">Coleophoma cylindrospora</name>
    <dbReference type="NCBI Taxonomy" id="1849047"/>
    <lineage>
        <taxon>Eukaryota</taxon>
        <taxon>Fungi</taxon>
        <taxon>Dikarya</taxon>
        <taxon>Ascomycota</taxon>
        <taxon>Pezizomycotina</taxon>
        <taxon>Leotiomycetes</taxon>
        <taxon>Helotiales</taxon>
        <taxon>Dermateaceae</taxon>
        <taxon>Coleophoma</taxon>
    </lineage>
</organism>
<comment type="similarity">
    <text evidence="2">Belongs to the TRAFAC class translation factor GTPase superfamily. Classic translation factor GTPase family. EF-Tu/EF-1A subfamily.</text>
</comment>
<dbReference type="Gene3D" id="2.40.30.10">
    <property type="entry name" value="Translation factors"/>
    <property type="match status" value="2"/>
</dbReference>
<dbReference type="Pfam" id="PF08938">
    <property type="entry name" value="HBS1_N"/>
    <property type="match status" value="1"/>
</dbReference>
<evidence type="ECO:0000256" key="8">
    <source>
        <dbReference type="ARBA" id="ARBA00022917"/>
    </source>
</evidence>
<dbReference type="PANTHER" id="PTHR23115">
    <property type="entry name" value="TRANSLATION FACTOR"/>
    <property type="match status" value="1"/>
</dbReference>
<dbReference type="PRINTS" id="PR00315">
    <property type="entry name" value="ELONGATNFCT"/>
</dbReference>
<keyword evidence="4" id="KW-0963">Cytoplasm</keyword>
<dbReference type="Pfam" id="PF22594">
    <property type="entry name" value="GTP-eEF1A_C"/>
    <property type="match status" value="1"/>
</dbReference>
<dbReference type="SUPFAM" id="SSF50447">
    <property type="entry name" value="Translation proteins"/>
    <property type="match status" value="1"/>
</dbReference>
<dbReference type="OrthoDB" id="342024at2759"/>
<dbReference type="InterPro" id="IPR009000">
    <property type="entry name" value="Transl_B-barrel_sf"/>
</dbReference>
<dbReference type="InterPro" id="IPR000795">
    <property type="entry name" value="T_Tr_GTP-bd_dom"/>
</dbReference>
<dbReference type="GO" id="GO:0005829">
    <property type="term" value="C:cytosol"/>
    <property type="evidence" value="ECO:0007669"/>
    <property type="project" value="GOC"/>
</dbReference>
<evidence type="ECO:0000256" key="9">
    <source>
        <dbReference type="ARBA" id="ARBA00023134"/>
    </source>
</evidence>
<dbReference type="SUPFAM" id="SSF52540">
    <property type="entry name" value="P-loop containing nucleoside triphosphate hydrolases"/>
    <property type="match status" value="1"/>
</dbReference>
<feature type="compositionally biased region" description="Basic and acidic residues" evidence="13">
    <location>
        <begin position="401"/>
        <end position="418"/>
    </location>
</feature>
<feature type="region of interest" description="Disordered" evidence="13">
    <location>
        <begin position="240"/>
        <end position="341"/>
    </location>
</feature>
<dbReference type="InterPro" id="IPR009001">
    <property type="entry name" value="Transl_elong_EF1A/Init_IF2_C"/>
</dbReference>
<feature type="region of interest" description="Disordered" evidence="13">
    <location>
        <begin position="394"/>
        <end position="432"/>
    </location>
</feature>
<dbReference type="Pfam" id="PF00009">
    <property type="entry name" value="GTP_EFTU"/>
    <property type="match status" value="1"/>
</dbReference>
<name>A0A3D8RMT5_9HELO</name>
<feature type="compositionally biased region" description="Basic and acidic residues" evidence="13">
    <location>
        <begin position="249"/>
        <end position="262"/>
    </location>
</feature>
<evidence type="ECO:0000259" key="14">
    <source>
        <dbReference type="PROSITE" id="PS51722"/>
    </source>
</evidence>
<dbReference type="InterPro" id="IPR015033">
    <property type="entry name" value="HBS1-like_N"/>
</dbReference>
<evidence type="ECO:0000256" key="3">
    <source>
        <dbReference type="ARBA" id="ARBA00013870"/>
    </source>
</evidence>
<evidence type="ECO:0000313" key="16">
    <source>
        <dbReference type="Proteomes" id="UP000256645"/>
    </source>
</evidence>
<dbReference type="InterPro" id="IPR050100">
    <property type="entry name" value="TRAFAC_GTPase_members"/>
</dbReference>
<dbReference type="CDD" id="cd16267">
    <property type="entry name" value="HBS1-like_II"/>
    <property type="match status" value="1"/>
</dbReference>
<gene>
    <name evidence="15" type="ORF">BP6252_06392</name>
</gene>
<proteinExistence type="inferred from homology"/>
<dbReference type="InterPro" id="IPR031157">
    <property type="entry name" value="G_TR_CS"/>
</dbReference>
<feature type="domain" description="Tr-type G" evidence="14">
    <location>
        <begin position="452"/>
        <end position="675"/>
    </location>
</feature>
<dbReference type="NCBIfam" id="TIGR00231">
    <property type="entry name" value="small_GTP"/>
    <property type="match status" value="1"/>
</dbReference>
<evidence type="ECO:0000256" key="6">
    <source>
        <dbReference type="ARBA" id="ARBA00022801"/>
    </source>
</evidence>
<dbReference type="STRING" id="1849047.A0A3D8RMT5"/>
<keyword evidence="6" id="KW-0378">Hydrolase</keyword>
<keyword evidence="8" id="KW-0648">Protein biosynthesis</keyword>
<evidence type="ECO:0000256" key="1">
    <source>
        <dbReference type="ARBA" id="ARBA00004496"/>
    </source>
</evidence>
<evidence type="ECO:0000256" key="2">
    <source>
        <dbReference type="ARBA" id="ARBA00007249"/>
    </source>
</evidence>
<sequence length="862" mass="94168">MSRHKLVKNLDLDEELDDYDGDEYGYDEGGEGGGLEGINSYTRPLYPRIHLLTICVIIIRAQRRRSRSMHLYPALTTLLTQHKENMREGTIKVREALPTGTALDSITDKEIQEALWHYYYDVGKSVTYLLNTYSKAAKKAEPKKKKGRSSFLIASGVMFSQAGEGALGSLADLEDLAREDDDFVVQHCSKSFNFAEFFKDTPWFNVPIERQAVLIPPLYPRGGLLGGSSDGAPKMSKLQALAAARKKKAQEQKSESISEVDKPMASLSLGPSTGKAHDTPLDREYSQSAVTQKPVSRGFPLRKRKNSNPHEKAPKAPPVEVEPTQEREEMDLDQAQNDQASPSAFASTMFGSATTSPRKPENIFTMPYTATTVAASPTDAFAGPSPDDVVLAAQSKASKKGGKDSSKTPKTNGEKKADQIASGVEAMKLDDTPRAKSKNLDVLAEYEKAKTKNAANFVVIGHVDAGKSTLMGRLLYDLNVVDERTVERYRKDSEKLGKSSFALAWVLDQGTEERARGVTIDIAMNKFETEKTAFTILDAPGHRDFIPNMIAGASQADFAVLVIDASTGSFESGLKGQTKEHALLVRSMGVQRIIIAVNKLDTVSWSKDRFDEISQQVSAFLIQAGFQQKNISFVPCSGLQGDNIARKSTEPAGLWYTGRTLVEELDNSEPITRALTKPLRLTIDNIFRGGIQNPLSISGRIEAGSLQTGDALLAQPAKEKCFIKGLEVDQEPADWAVAGQNVTVHLSDIDPIHLRVGDVLCSPSAPINSIKHFTAKVLAFEFLMPMQIDVHRGRMHVAGRIKEIVAVLDKSTGAIQKKKPKIVKPGTVARVVVELDHAVPLEAPSRVVLRSNGDTVAAGLLE</sequence>
<dbReference type="AlphaFoldDB" id="A0A3D8RMT5"/>
<dbReference type="InterPro" id="IPR004161">
    <property type="entry name" value="EFTu-like_2"/>
</dbReference>
<dbReference type="EMBL" id="PDLM01000006">
    <property type="protein sequence ID" value="RDW75250.1"/>
    <property type="molecule type" value="Genomic_DNA"/>
</dbReference>
<evidence type="ECO:0000256" key="4">
    <source>
        <dbReference type="ARBA" id="ARBA00022490"/>
    </source>
</evidence>
<comment type="caution">
    <text evidence="15">The sequence shown here is derived from an EMBL/GenBank/DDBJ whole genome shotgun (WGS) entry which is preliminary data.</text>
</comment>
<dbReference type="FunFam" id="3.40.50.300:FF:000204">
    <property type="entry name" value="Translation elongation factor Tu"/>
    <property type="match status" value="1"/>
</dbReference>
<dbReference type="GO" id="GO:0003924">
    <property type="term" value="F:GTPase activity"/>
    <property type="evidence" value="ECO:0007669"/>
    <property type="project" value="InterPro"/>
</dbReference>
<dbReference type="Pfam" id="PF03144">
    <property type="entry name" value="GTP_EFTU_D2"/>
    <property type="match status" value="1"/>
</dbReference>
<dbReference type="FunFam" id="2.40.30.10:FF:000070">
    <property type="entry name" value="Translation elongation factor EF-1 subunit"/>
    <property type="match status" value="1"/>
</dbReference>
<keyword evidence="7" id="KW-0810">Translation regulation</keyword>
<comment type="catalytic activity">
    <reaction evidence="10">
        <text>GTP + H2O = GDP + phosphate + H(+)</text>
        <dbReference type="Rhea" id="RHEA:19669"/>
        <dbReference type="ChEBI" id="CHEBI:15377"/>
        <dbReference type="ChEBI" id="CHEBI:15378"/>
        <dbReference type="ChEBI" id="CHEBI:37565"/>
        <dbReference type="ChEBI" id="CHEBI:43474"/>
        <dbReference type="ChEBI" id="CHEBI:58189"/>
    </reaction>
    <physiologicalReaction direction="left-to-right" evidence="10">
        <dbReference type="Rhea" id="RHEA:19670"/>
    </physiologicalReaction>
</comment>
<dbReference type="CDD" id="cd01883">
    <property type="entry name" value="EF1_alpha"/>
    <property type="match status" value="1"/>
</dbReference>
<evidence type="ECO:0000313" key="15">
    <source>
        <dbReference type="EMBL" id="RDW75250.1"/>
    </source>
</evidence>
<dbReference type="InterPro" id="IPR054696">
    <property type="entry name" value="GTP-eEF1A_C"/>
</dbReference>
<dbReference type="GO" id="GO:1990533">
    <property type="term" value="C:Dom34-Hbs1 complex"/>
    <property type="evidence" value="ECO:0007669"/>
    <property type="project" value="UniProtKB-ARBA"/>
</dbReference>
<evidence type="ECO:0000256" key="11">
    <source>
        <dbReference type="ARBA" id="ARBA00063537"/>
    </source>
</evidence>
<dbReference type="GO" id="GO:0002184">
    <property type="term" value="P:cytoplasmic translational termination"/>
    <property type="evidence" value="ECO:0007669"/>
    <property type="project" value="UniProtKB-ARBA"/>
</dbReference>
<keyword evidence="16" id="KW-1185">Reference proteome</keyword>
<evidence type="ECO:0000256" key="7">
    <source>
        <dbReference type="ARBA" id="ARBA00022845"/>
    </source>
</evidence>
<feature type="compositionally biased region" description="Basic and acidic residues" evidence="13">
    <location>
        <begin position="275"/>
        <end position="285"/>
    </location>
</feature>
<keyword evidence="9" id="KW-0342">GTP-binding</keyword>
<evidence type="ECO:0000256" key="5">
    <source>
        <dbReference type="ARBA" id="ARBA00022741"/>
    </source>
</evidence>
<comment type="subunit">
    <text evidence="11">Component of the Dom34-Hbs1 complex, also named Pelota-HBS1L complex, composed of dom34 and hbs1.</text>
</comment>
<dbReference type="SUPFAM" id="SSF50465">
    <property type="entry name" value="EF-Tu/eEF-1alpha/eIF2-gamma C-terminal domain"/>
    <property type="match status" value="1"/>
</dbReference>
<dbReference type="Gene3D" id="3.40.50.300">
    <property type="entry name" value="P-loop containing nucleotide triphosphate hydrolases"/>
    <property type="match status" value="1"/>
</dbReference>
<protein>
    <recommendedName>
        <fullName evidence="12">Elongation factor 1 alpha-like protein</fullName>
    </recommendedName>
    <alternativeName>
        <fullName evidence="3">Elongation factor 1-alpha</fullName>
    </alternativeName>
</protein>
<dbReference type="FunFam" id="2.40.30.10:FF:000020">
    <property type="entry name" value="Translation elongation factor EF-1"/>
    <property type="match status" value="1"/>
</dbReference>
<dbReference type="GO" id="GO:0006417">
    <property type="term" value="P:regulation of translation"/>
    <property type="evidence" value="ECO:0007669"/>
    <property type="project" value="UniProtKB-KW"/>
</dbReference>
<dbReference type="InterPro" id="IPR027417">
    <property type="entry name" value="P-loop_NTPase"/>
</dbReference>
<keyword evidence="5" id="KW-0547">Nucleotide-binding</keyword>
<dbReference type="PROSITE" id="PS00301">
    <property type="entry name" value="G_TR_1"/>
    <property type="match status" value="1"/>
</dbReference>
<evidence type="ECO:0000256" key="12">
    <source>
        <dbReference type="ARBA" id="ARBA00074866"/>
    </source>
</evidence>
<dbReference type="InterPro" id="IPR005225">
    <property type="entry name" value="Small_GTP-bd"/>
</dbReference>
<accession>A0A3D8RMT5</accession>